<keyword evidence="3" id="KW-1185">Reference proteome</keyword>
<organism evidence="2 3">
    <name type="scientific">Micromonospora deserti</name>
    <dbReference type="NCBI Taxonomy" id="2070366"/>
    <lineage>
        <taxon>Bacteria</taxon>
        <taxon>Bacillati</taxon>
        <taxon>Actinomycetota</taxon>
        <taxon>Actinomycetes</taxon>
        <taxon>Micromonosporales</taxon>
        <taxon>Micromonosporaceae</taxon>
        <taxon>Micromonospora</taxon>
    </lineage>
</organism>
<feature type="region of interest" description="Disordered" evidence="1">
    <location>
        <begin position="173"/>
        <end position="205"/>
    </location>
</feature>
<dbReference type="AlphaFoldDB" id="A0A2W2CNZ4"/>
<evidence type="ECO:0000313" key="3">
    <source>
        <dbReference type="Proteomes" id="UP000248749"/>
    </source>
</evidence>
<dbReference type="EMBL" id="POUB01000335">
    <property type="protein sequence ID" value="PZF86866.1"/>
    <property type="molecule type" value="Genomic_DNA"/>
</dbReference>
<evidence type="ECO:0000313" key="2">
    <source>
        <dbReference type="EMBL" id="PZF86866.1"/>
    </source>
</evidence>
<evidence type="ECO:0000256" key="1">
    <source>
        <dbReference type="SAM" id="MobiDB-lite"/>
    </source>
</evidence>
<name>A0A2W2CNZ4_9ACTN</name>
<protein>
    <submittedName>
        <fullName evidence="2">Uncharacterized protein</fullName>
    </submittedName>
</protein>
<proteinExistence type="predicted"/>
<comment type="caution">
    <text evidence="2">The sequence shown here is derived from an EMBL/GenBank/DDBJ whole genome shotgun (WGS) entry which is preliminary data.</text>
</comment>
<reference evidence="2 3" key="1">
    <citation type="submission" date="2018-01" db="EMBL/GenBank/DDBJ databases">
        <title>Draft genome sequence of Salinispora sp. 13K206.</title>
        <authorList>
            <person name="Sahin N."/>
            <person name="Saygin H."/>
            <person name="Ay H."/>
        </authorList>
    </citation>
    <scope>NUCLEOTIDE SEQUENCE [LARGE SCALE GENOMIC DNA]</scope>
    <source>
        <strain evidence="2 3">13K206</strain>
    </source>
</reference>
<sequence length="335" mass="36599">MVTEPELLDVLVEESAEQDVPSFLKKRNLCRDLLLRGCGVYHVAYYTTGVLDFALDVFAHPSAPPAPDGVDLPERRELHRRVGAQLVYRVSELNRRLRELQCGSLIRTVAQTRAGLVFCNAVVSNEHVVGFGAAPDGGPAAVADPARVSEIDRAAAGLATDLRRLVRQRSQNPGGWLTTVDGEQGPDAERLAGDPFPPRVTGRPPAEAATALRPAGLHYLSRHRMAEPAWSVDILAHPELAPFFNRGITVADRGARYQRLAGDLALLALQVARDLRRAVGGDVSRLVLDMEMGAVFYYRLSPDDYLFGVTLDQDSVARADRAVWTVARHLADESV</sequence>
<gene>
    <name evidence="2" type="ORF">C1I99_28475</name>
</gene>
<dbReference type="Proteomes" id="UP000248749">
    <property type="component" value="Unassembled WGS sequence"/>
</dbReference>
<accession>A0A2W2CNZ4</accession>